<feature type="region of interest" description="Disordered" evidence="3">
    <location>
        <begin position="500"/>
        <end position="699"/>
    </location>
</feature>
<sequence>MLSGRRSLRFLASSQSARSFATHPALLFPRPPVAVLPKSSKKKDDSPKPRGVRIPSVVGGKSSITRDPLKFLKTINALLEDNNLEKALAFTRANTRGILTLPSWNRIIEYNLAAQNPTDALKAFNDMKKRGVEPNSFTYSHILRGIAKLSRISPKLVASARTVYESIEKKEMMHTNLMLVIYKKSGAIDEMWPLISKLENRDIDKATYSILFEALSYEEDKVHAAEDGLRAWNGIISRWQRGGLEIDDRLVSSFFFLLAHSKEASHWKEIFKIAESMFPTLKFDAGGTTFTGKRLPMYTEPVLIPLLKAANNLKNMEWGDIAWNHYRGSPPTITTHHRYLYILQSTRAANKALEFLETMATTGNVKPDASAFVIALRSCYIHAARPPFLNTAEKILRLAETTLGTLSEPILQTFLNLFLASKAPDDVKRGLKTIRPYLAELKPKKGKEREVLVSTINQAFDRGVIWAAYEEPQWKLTLALLEGKSQEEIDKLREIARKGDYKSPEERKAERRERGTRTAQSKDGDIPLRWVKTEGESTGPGPRRGVEETEDPEGFDFVEDELPDIGEATTGTPHRKWRRPNALNKEQKMKLKEMGIKPPKKFDPRSGTARILYNEKRRQPWEPRESRGPRDNRREPWEPRQPREPREPRVYETLDGSKKYDSANPDAFVIQRDSPIGDSSSRRWRDSSDRGPWKSARQG</sequence>
<evidence type="ECO:0000313" key="4">
    <source>
        <dbReference type="EMBL" id="TGZ82143.1"/>
    </source>
</evidence>
<feature type="compositionally biased region" description="Basic and acidic residues" evidence="3">
    <location>
        <begin position="500"/>
        <end position="535"/>
    </location>
</feature>
<evidence type="ECO:0000256" key="1">
    <source>
        <dbReference type="ARBA" id="ARBA00007626"/>
    </source>
</evidence>
<feature type="compositionally biased region" description="Basic and acidic residues" evidence="3">
    <location>
        <begin position="585"/>
        <end position="604"/>
    </location>
</feature>
<evidence type="ECO:0000313" key="5">
    <source>
        <dbReference type="Proteomes" id="UP000298138"/>
    </source>
</evidence>
<dbReference type="InParanoid" id="A0A4S2MZS1"/>
<evidence type="ECO:0000256" key="2">
    <source>
        <dbReference type="PROSITE-ProRule" id="PRU00708"/>
    </source>
</evidence>
<keyword evidence="5" id="KW-1185">Reference proteome</keyword>
<dbReference type="PANTHER" id="PTHR46128">
    <property type="entry name" value="MITOCHONDRIAL GROUP I INTRON SPLICING FACTOR CCM1"/>
    <property type="match status" value="1"/>
</dbReference>
<evidence type="ECO:0008006" key="6">
    <source>
        <dbReference type="Google" id="ProtNLM"/>
    </source>
</evidence>
<dbReference type="AlphaFoldDB" id="A0A4S2MZS1"/>
<proteinExistence type="inferred from homology"/>
<accession>A0A4S2MZS1</accession>
<feature type="compositionally biased region" description="Acidic residues" evidence="3">
    <location>
        <begin position="548"/>
        <end position="564"/>
    </location>
</feature>
<dbReference type="InterPro" id="IPR002885">
    <property type="entry name" value="PPR_rpt"/>
</dbReference>
<dbReference type="PROSITE" id="PS51375">
    <property type="entry name" value="PPR"/>
    <property type="match status" value="1"/>
</dbReference>
<dbReference type="InterPro" id="IPR050872">
    <property type="entry name" value="PPR_P_subfamily"/>
</dbReference>
<gene>
    <name evidence="4" type="ORF">EX30DRAFT_363244</name>
</gene>
<dbReference type="EMBL" id="ML220116">
    <property type="protein sequence ID" value="TGZ82143.1"/>
    <property type="molecule type" value="Genomic_DNA"/>
</dbReference>
<feature type="compositionally biased region" description="Basic and acidic residues" evidence="3">
    <location>
        <begin position="613"/>
        <end position="661"/>
    </location>
</feature>
<feature type="compositionally biased region" description="Basic and acidic residues" evidence="3">
    <location>
        <begin position="680"/>
        <end position="692"/>
    </location>
</feature>
<comment type="similarity">
    <text evidence="1">Belongs to the PPR family. P subfamily.</text>
</comment>
<dbReference type="PANTHER" id="PTHR46128:SF329">
    <property type="entry name" value="MITOCHONDRIAL GROUP I INTRON SPLICING FACTOR DMR1"/>
    <property type="match status" value="1"/>
</dbReference>
<protein>
    <recommendedName>
        <fullName evidence="6">Pentatricopeptide repeat protein</fullName>
    </recommendedName>
</protein>
<dbReference type="Pfam" id="PF13041">
    <property type="entry name" value="PPR_2"/>
    <property type="match status" value="1"/>
</dbReference>
<evidence type="ECO:0000256" key="3">
    <source>
        <dbReference type="SAM" id="MobiDB-lite"/>
    </source>
</evidence>
<dbReference type="Gene3D" id="1.25.40.10">
    <property type="entry name" value="Tetratricopeptide repeat domain"/>
    <property type="match status" value="2"/>
</dbReference>
<feature type="region of interest" description="Disordered" evidence="3">
    <location>
        <begin position="36"/>
        <end position="57"/>
    </location>
</feature>
<feature type="repeat" description="PPR" evidence="2">
    <location>
        <begin position="100"/>
        <end position="134"/>
    </location>
</feature>
<dbReference type="InterPro" id="IPR011990">
    <property type="entry name" value="TPR-like_helical_dom_sf"/>
</dbReference>
<dbReference type="Proteomes" id="UP000298138">
    <property type="component" value="Unassembled WGS sequence"/>
</dbReference>
<dbReference type="OrthoDB" id="185373at2759"/>
<name>A0A4S2MZS1_9PEZI</name>
<organism evidence="4 5">
    <name type="scientific">Ascodesmis nigricans</name>
    <dbReference type="NCBI Taxonomy" id="341454"/>
    <lineage>
        <taxon>Eukaryota</taxon>
        <taxon>Fungi</taxon>
        <taxon>Dikarya</taxon>
        <taxon>Ascomycota</taxon>
        <taxon>Pezizomycotina</taxon>
        <taxon>Pezizomycetes</taxon>
        <taxon>Pezizales</taxon>
        <taxon>Ascodesmidaceae</taxon>
        <taxon>Ascodesmis</taxon>
    </lineage>
</organism>
<reference evidence="4 5" key="1">
    <citation type="submission" date="2019-04" db="EMBL/GenBank/DDBJ databases">
        <title>Comparative genomics and transcriptomics to analyze fruiting body development in filamentous ascomycetes.</title>
        <authorList>
            <consortium name="DOE Joint Genome Institute"/>
            <person name="Lutkenhaus R."/>
            <person name="Traeger S."/>
            <person name="Breuer J."/>
            <person name="Kuo A."/>
            <person name="Lipzen A."/>
            <person name="Pangilinan J."/>
            <person name="Dilworth D."/>
            <person name="Sandor L."/>
            <person name="Poggeler S."/>
            <person name="Barry K."/>
            <person name="Grigoriev I.V."/>
            <person name="Nowrousian M."/>
        </authorList>
    </citation>
    <scope>NUCLEOTIDE SEQUENCE [LARGE SCALE GENOMIC DNA]</scope>
    <source>
        <strain evidence="4 5">CBS 389.68</strain>
    </source>
</reference>